<gene>
    <name evidence="2" type="ORF">P7K49_010809</name>
</gene>
<keyword evidence="3" id="KW-1185">Reference proteome</keyword>
<evidence type="ECO:0000313" key="2">
    <source>
        <dbReference type="EMBL" id="KAK2111063.1"/>
    </source>
</evidence>
<reference evidence="2 3" key="1">
    <citation type="submission" date="2023-05" db="EMBL/GenBank/DDBJ databases">
        <title>B98-5 Cell Line De Novo Hybrid Assembly: An Optical Mapping Approach.</title>
        <authorList>
            <person name="Kananen K."/>
            <person name="Auerbach J.A."/>
            <person name="Kautto E."/>
            <person name="Blachly J.S."/>
        </authorList>
    </citation>
    <scope>NUCLEOTIDE SEQUENCE [LARGE SCALE GENOMIC DNA]</scope>
    <source>
        <strain evidence="2">B95-8</strain>
        <tissue evidence="2">Cell line</tissue>
    </source>
</reference>
<feature type="transmembrane region" description="Helical" evidence="1">
    <location>
        <begin position="18"/>
        <end position="38"/>
    </location>
</feature>
<evidence type="ECO:0008006" key="4">
    <source>
        <dbReference type="Google" id="ProtNLM"/>
    </source>
</evidence>
<keyword evidence="1" id="KW-0472">Membrane</keyword>
<evidence type="ECO:0000313" key="3">
    <source>
        <dbReference type="Proteomes" id="UP001266305"/>
    </source>
</evidence>
<comment type="caution">
    <text evidence="2">The sequence shown here is derived from an EMBL/GenBank/DDBJ whole genome shotgun (WGS) entry which is preliminary data.</text>
</comment>
<evidence type="ECO:0000256" key="1">
    <source>
        <dbReference type="SAM" id="Phobius"/>
    </source>
</evidence>
<organism evidence="2 3">
    <name type="scientific">Saguinus oedipus</name>
    <name type="common">Cotton-top tamarin</name>
    <name type="synonym">Oedipomidas oedipus</name>
    <dbReference type="NCBI Taxonomy" id="9490"/>
    <lineage>
        <taxon>Eukaryota</taxon>
        <taxon>Metazoa</taxon>
        <taxon>Chordata</taxon>
        <taxon>Craniata</taxon>
        <taxon>Vertebrata</taxon>
        <taxon>Euteleostomi</taxon>
        <taxon>Mammalia</taxon>
        <taxon>Eutheria</taxon>
        <taxon>Euarchontoglires</taxon>
        <taxon>Primates</taxon>
        <taxon>Haplorrhini</taxon>
        <taxon>Platyrrhini</taxon>
        <taxon>Cebidae</taxon>
        <taxon>Callitrichinae</taxon>
        <taxon>Saguinus</taxon>
    </lineage>
</organism>
<keyword evidence="1" id="KW-1133">Transmembrane helix</keyword>
<accession>A0ABQ9VNU8</accession>
<keyword evidence="1" id="KW-0812">Transmembrane</keyword>
<dbReference type="Proteomes" id="UP001266305">
    <property type="component" value="Unassembled WGS sequence"/>
</dbReference>
<proteinExistence type="predicted"/>
<protein>
    <recommendedName>
        <fullName evidence="4">Solute carrier family 66 member 3</fullName>
    </recommendedName>
</protein>
<dbReference type="EMBL" id="JASSZA010000005">
    <property type="protein sequence ID" value="KAK2111063.1"/>
    <property type="molecule type" value="Genomic_DNA"/>
</dbReference>
<sequence>MGNYALVSVLDLGIRGSAYANIISQFAQTIFLLLYIMLKKLHLETWAGGRPGLLWEAEQASGGAAPGRVLQGPRVPSSKVSRCRALMGPSQKPGPGSFFA</sequence>
<name>A0ABQ9VNU8_SAGOE</name>